<dbReference type="InterPro" id="IPR000014">
    <property type="entry name" value="PAS"/>
</dbReference>
<evidence type="ECO:0000256" key="2">
    <source>
        <dbReference type="ARBA" id="ARBA00023125"/>
    </source>
</evidence>
<evidence type="ECO:0000259" key="5">
    <source>
        <dbReference type="PROSITE" id="PS51063"/>
    </source>
</evidence>
<dbReference type="EMBL" id="BLAY01000037">
    <property type="protein sequence ID" value="GET37965.1"/>
    <property type="molecule type" value="Genomic_DNA"/>
</dbReference>
<accession>A0AAV3XB58</accession>
<sequence>MAPEACIVTDASGKIREANRAAVELLNISDEHLIGKPLVVFVASEERWQFRNEPNRKRAGDRIQDWKVHLQPRGGEPFEAMLTVSVVRDGEGRPTSRRWMLRQTGTREPIQIAHQTNNDAKSLDSAMQVYAKGEIIPLNPQSIWQVDQGLVKLTTICQTGEEVLVGLLGDQMLFGASLTALKTYQATAMSKQVKLVEISLAEIASNPNLAQTFFEQINRRLKQTELLLAIFAKRRVPDRLQHLLLLLQQEIGEFHSEGTRLKVRLTHEDFANACSTTRVTMTRLLLRLQQEGKIAFDCDRHLILKYGCF</sequence>
<protein>
    <submittedName>
        <fullName evidence="6">CRP/FNR family transcriptional regulator</fullName>
    </submittedName>
</protein>
<dbReference type="InterPro" id="IPR036388">
    <property type="entry name" value="WH-like_DNA-bd_sf"/>
</dbReference>
<dbReference type="SUPFAM" id="SSF51206">
    <property type="entry name" value="cAMP-binding domain-like"/>
    <property type="match status" value="1"/>
</dbReference>
<dbReference type="Pfam" id="PF13545">
    <property type="entry name" value="HTH_Crp_2"/>
    <property type="match status" value="1"/>
</dbReference>
<keyword evidence="3" id="KW-0804">Transcription</keyword>
<dbReference type="CDD" id="cd00130">
    <property type="entry name" value="PAS"/>
    <property type="match status" value="1"/>
</dbReference>
<dbReference type="InterPro" id="IPR012318">
    <property type="entry name" value="HTH_CRP"/>
</dbReference>
<dbReference type="GO" id="GO:0003677">
    <property type="term" value="F:DNA binding"/>
    <property type="evidence" value="ECO:0007669"/>
    <property type="project" value="UniProtKB-KW"/>
</dbReference>
<dbReference type="Gene3D" id="2.60.120.10">
    <property type="entry name" value="Jelly Rolls"/>
    <property type="match status" value="1"/>
</dbReference>
<dbReference type="SUPFAM" id="SSF55785">
    <property type="entry name" value="PYP-like sensor domain (PAS domain)"/>
    <property type="match status" value="1"/>
</dbReference>
<feature type="domain" description="PAS" evidence="4">
    <location>
        <begin position="1"/>
        <end position="39"/>
    </location>
</feature>
<keyword evidence="7" id="KW-1185">Reference proteome</keyword>
<proteinExistence type="predicted"/>
<dbReference type="InterPro" id="IPR013767">
    <property type="entry name" value="PAS_fold"/>
</dbReference>
<organism evidence="6 7">
    <name type="scientific">Microseira wollei NIES-4236</name>
    <dbReference type="NCBI Taxonomy" id="2530354"/>
    <lineage>
        <taxon>Bacteria</taxon>
        <taxon>Bacillati</taxon>
        <taxon>Cyanobacteriota</taxon>
        <taxon>Cyanophyceae</taxon>
        <taxon>Oscillatoriophycideae</taxon>
        <taxon>Aerosakkonematales</taxon>
        <taxon>Aerosakkonemataceae</taxon>
        <taxon>Microseira</taxon>
    </lineage>
</organism>
<evidence type="ECO:0000256" key="1">
    <source>
        <dbReference type="ARBA" id="ARBA00023015"/>
    </source>
</evidence>
<evidence type="ECO:0000313" key="6">
    <source>
        <dbReference type="EMBL" id="GET37965.1"/>
    </source>
</evidence>
<keyword evidence="1" id="KW-0805">Transcription regulation</keyword>
<dbReference type="NCBIfam" id="TIGR00229">
    <property type="entry name" value="sensory_box"/>
    <property type="match status" value="1"/>
</dbReference>
<dbReference type="InterPro" id="IPR014710">
    <property type="entry name" value="RmlC-like_jellyroll"/>
</dbReference>
<comment type="caution">
    <text evidence="6">The sequence shown here is derived from an EMBL/GenBank/DDBJ whole genome shotgun (WGS) entry which is preliminary data.</text>
</comment>
<dbReference type="Proteomes" id="UP001050975">
    <property type="component" value="Unassembled WGS sequence"/>
</dbReference>
<dbReference type="SUPFAM" id="SSF46785">
    <property type="entry name" value="Winged helix' DNA-binding domain"/>
    <property type="match status" value="1"/>
</dbReference>
<dbReference type="PROSITE" id="PS51063">
    <property type="entry name" value="HTH_CRP_2"/>
    <property type="match status" value="1"/>
</dbReference>
<dbReference type="Pfam" id="PF00989">
    <property type="entry name" value="PAS"/>
    <property type="match status" value="1"/>
</dbReference>
<keyword evidence="2" id="KW-0238">DNA-binding</keyword>
<dbReference type="InterPro" id="IPR018490">
    <property type="entry name" value="cNMP-bd_dom_sf"/>
</dbReference>
<dbReference type="PROSITE" id="PS50112">
    <property type="entry name" value="PAS"/>
    <property type="match status" value="1"/>
</dbReference>
<dbReference type="InterPro" id="IPR036390">
    <property type="entry name" value="WH_DNA-bd_sf"/>
</dbReference>
<dbReference type="SMART" id="SM00419">
    <property type="entry name" value="HTH_CRP"/>
    <property type="match status" value="1"/>
</dbReference>
<reference evidence="6" key="1">
    <citation type="submission" date="2019-10" db="EMBL/GenBank/DDBJ databases">
        <title>Draft genome sequece of Microseira wollei NIES-4236.</title>
        <authorList>
            <person name="Yamaguchi H."/>
            <person name="Suzuki S."/>
            <person name="Kawachi M."/>
        </authorList>
    </citation>
    <scope>NUCLEOTIDE SEQUENCE</scope>
    <source>
        <strain evidence="6">NIES-4236</strain>
    </source>
</reference>
<evidence type="ECO:0000259" key="4">
    <source>
        <dbReference type="PROSITE" id="PS50112"/>
    </source>
</evidence>
<dbReference type="GO" id="GO:0006355">
    <property type="term" value="P:regulation of DNA-templated transcription"/>
    <property type="evidence" value="ECO:0007669"/>
    <property type="project" value="InterPro"/>
</dbReference>
<evidence type="ECO:0000256" key="3">
    <source>
        <dbReference type="ARBA" id="ARBA00023163"/>
    </source>
</evidence>
<evidence type="ECO:0000313" key="7">
    <source>
        <dbReference type="Proteomes" id="UP001050975"/>
    </source>
</evidence>
<dbReference type="Gene3D" id="3.30.450.20">
    <property type="entry name" value="PAS domain"/>
    <property type="match status" value="1"/>
</dbReference>
<dbReference type="Gene3D" id="1.10.10.10">
    <property type="entry name" value="Winged helix-like DNA-binding domain superfamily/Winged helix DNA-binding domain"/>
    <property type="match status" value="1"/>
</dbReference>
<dbReference type="AlphaFoldDB" id="A0AAV3XB58"/>
<gene>
    <name evidence="6" type="ORF">MiSe_27190</name>
</gene>
<dbReference type="InterPro" id="IPR035965">
    <property type="entry name" value="PAS-like_dom_sf"/>
</dbReference>
<name>A0AAV3XB58_9CYAN</name>
<feature type="domain" description="HTH crp-type" evidence="5">
    <location>
        <begin position="234"/>
        <end position="307"/>
    </location>
</feature>